<dbReference type="AlphaFoldDB" id="A0A0A9HVA3"/>
<evidence type="ECO:0000313" key="1">
    <source>
        <dbReference type="EMBL" id="JAE38806.1"/>
    </source>
</evidence>
<name>A0A0A9HVA3_ARUDO</name>
<accession>A0A0A9HVA3</accession>
<sequence length="30" mass="3584">MKIYICENKVYMQVVPLNATVHYKLKILCK</sequence>
<organism evidence="1">
    <name type="scientific">Arundo donax</name>
    <name type="common">Giant reed</name>
    <name type="synonym">Donax arundinaceus</name>
    <dbReference type="NCBI Taxonomy" id="35708"/>
    <lineage>
        <taxon>Eukaryota</taxon>
        <taxon>Viridiplantae</taxon>
        <taxon>Streptophyta</taxon>
        <taxon>Embryophyta</taxon>
        <taxon>Tracheophyta</taxon>
        <taxon>Spermatophyta</taxon>
        <taxon>Magnoliopsida</taxon>
        <taxon>Liliopsida</taxon>
        <taxon>Poales</taxon>
        <taxon>Poaceae</taxon>
        <taxon>PACMAD clade</taxon>
        <taxon>Arundinoideae</taxon>
        <taxon>Arundineae</taxon>
        <taxon>Arundo</taxon>
    </lineage>
</organism>
<reference evidence="1" key="1">
    <citation type="submission" date="2014-09" db="EMBL/GenBank/DDBJ databases">
        <authorList>
            <person name="Magalhaes I.L.F."/>
            <person name="Oliveira U."/>
            <person name="Santos F.R."/>
            <person name="Vidigal T.H.D.A."/>
            <person name="Brescovit A.D."/>
            <person name="Santos A.J."/>
        </authorList>
    </citation>
    <scope>NUCLEOTIDE SEQUENCE</scope>
    <source>
        <tissue evidence="1">Shoot tissue taken approximately 20 cm above the soil surface</tissue>
    </source>
</reference>
<protein>
    <submittedName>
        <fullName evidence="1">Uncharacterized protein</fullName>
    </submittedName>
</protein>
<proteinExistence type="predicted"/>
<dbReference type="EMBL" id="GBRH01159090">
    <property type="protein sequence ID" value="JAE38806.1"/>
    <property type="molecule type" value="Transcribed_RNA"/>
</dbReference>
<reference evidence="1" key="2">
    <citation type="journal article" date="2015" name="Data Brief">
        <title>Shoot transcriptome of the giant reed, Arundo donax.</title>
        <authorList>
            <person name="Barrero R.A."/>
            <person name="Guerrero F.D."/>
            <person name="Moolhuijzen P."/>
            <person name="Goolsby J.A."/>
            <person name="Tidwell J."/>
            <person name="Bellgard S.E."/>
            <person name="Bellgard M.I."/>
        </authorList>
    </citation>
    <scope>NUCLEOTIDE SEQUENCE</scope>
    <source>
        <tissue evidence="1">Shoot tissue taken approximately 20 cm above the soil surface</tissue>
    </source>
</reference>